<keyword evidence="6" id="KW-1185">Reference proteome</keyword>
<dbReference type="Gene3D" id="3.60.21.10">
    <property type="match status" value="1"/>
</dbReference>
<gene>
    <name evidence="5" type="ORF">SD71_00500</name>
</gene>
<evidence type="ECO:0000256" key="3">
    <source>
        <dbReference type="SAM" id="Phobius"/>
    </source>
</evidence>
<proteinExistence type="inferred from homology"/>
<comment type="caution">
    <text evidence="5">The sequence shown here is derived from an EMBL/GenBank/DDBJ whole genome shotgun (WGS) entry which is preliminary data.</text>
</comment>
<evidence type="ECO:0000313" key="5">
    <source>
        <dbReference type="EMBL" id="KIL37711.1"/>
    </source>
</evidence>
<dbReference type="PANTHER" id="PTHR33393:SF13">
    <property type="entry name" value="PGA BIOSYNTHESIS PROTEIN CAPA"/>
    <property type="match status" value="1"/>
</dbReference>
<keyword evidence="3" id="KW-0472">Membrane</keyword>
<reference evidence="5 6" key="1">
    <citation type="submission" date="2014-12" db="EMBL/GenBank/DDBJ databases">
        <title>Draft genome sequence of Cohnella kolymensis strain B-2846.</title>
        <authorList>
            <person name="Karlyshev A.V."/>
            <person name="Kudryashova E.B."/>
        </authorList>
    </citation>
    <scope>NUCLEOTIDE SEQUENCE [LARGE SCALE GENOMIC DNA]</scope>
    <source>
        <strain evidence="5 6">VKM B-2846</strain>
    </source>
</reference>
<dbReference type="Pfam" id="PF09587">
    <property type="entry name" value="PGA_cap"/>
    <property type="match status" value="1"/>
</dbReference>
<dbReference type="SMART" id="SM00854">
    <property type="entry name" value="PGA_cap"/>
    <property type="match status" value="1"/>
</dbReference>
<dbReference type="InterPro" id="IPR052169">
    <property type="entry name" value="CW_Biosynth-Accessory"/>
</dbReference>
<name>A0ABR5A9I0_9BACL</name>
<accession>A0ABR5A9I0</accession>
<comment type="similarity">
    <text evidence="1">Belongs to the CapA family.</text>
</comment>
<keyword evidence="3" id="KW-0812">Transmembrane</keyword>
<feature type="transmembrane region" description="Helical" evidence="3">
    <location>
        <begin position="21"/>
        <end position="43"/>
    </location>
</feature>
<keyword evidence="3" id="KW-1133">Transmembrane helix</keyword>
<evidence type="ECO:0000313" key="6">
    <source>
        <dbReference type="Proteomes" id="UP000054526"/>
    </source>
</evidence>
<organism evidence="5 6">
    <name type="scientific">Cohnella kolymensis</name>
    <dbReference type="NCBI Taxonomy" id="1590652"/>
    <lineage>
        <taxon>Bacteria</taxon>
        <taxon>Bacillati</taxon>
        <taxon>Bacillota</taxon>
        <taxon>Bacilli</taxon>
        <taxon>Bacillales</taxon>
        <taxon>Paenibacillaceae</taxon>
        <taxon>Cohnella</taxon>
    </lineage>
</organism>
<dbReference type="PANTHER" id="PTHR33393">
    <property type="entry name" value="POLYGLUTAMINE SYNTHESIS ACCESSORY PROTEIN RV0574C-RELATED"/>
    <property type="match status" value="1"/>
</dbReference>
<evidence type="ECO:0000256" key="1">
    <source>
        <dbReference type="ARBA" id="ARBA00005662"/>
    </source>
</evidence>
<dbReference type="EMBL" id="JXAL01000001">
    <property type="protein sequence ID" value="KIL37711.1"/>
    <property type="molecule type" value="Genomic_DNA"/>
</dbReference>
<dbReference type="CDD" id="cd07381">
    <property type="entry name" value="MPP_CapA"/>
    <property type="match status" value="1"/>
</dbReference>
<feature type="region of interest" description="Disordered" evidence="2">
    <location>
        <begin position="48"/>
        <end position="101"/>
    </location>
</feature>
<protein>
    <recommendedName>
        <fullName evidence="4">Capsule synthesis protein CapA domain-containing protein</fullName>
    </recommendedName>
</protein>
<sequence length="413" mass="44168">MSYSRSRTQQKKKTERRSRTRFLLYLNLILLVLIVGAVGAVWYGSGDHSGKPGNASTSPAAQAASTPPAALPSTVTPEPSTSPGEPPAANEGSPKPEQPAEPVTISFVGDVLPAARVLELMKKNGYDYPFRHANTAIQAADIAAGNLESPITDRGTGAENKQYVFRGTKEALTAIKEAGFDFMSLANNHTLDYGWVGLSDTMDALDDIDLLHAGAGSDDRQAFTPAYIEVKGVTVAFVAVTRVVPEVSWKADRAHPGVAETYTPTRAAATIREADKNADIVVVMVHWGEERKEQPVKHQTYLARTFVDAGADLVIGSHPHVLQGFEAYKGKWIAYSLGNFVFSTTSTKSAQTGILTAECGKDGNCSMQFQPMFANASQPAPMAPAAAQQLLANLSRLSYGASVEEDGRIVAKN</sequence>
<evidence type="ECO:0000259" key="4">
    <source>
        <dbReference type="SMART" id="SM00854"/>
    </source>
</evidence>
<dbReference type="Proteomes" id="UP000054526">
    <property type="component" value="Unassembled WGS sequence"/>
</dbReference>
<dbReference type="InterPro" id="IPR029052">
    <property type="entry name" value="Metallo-depent_PP-like"/>
</dbReference>
<feature type="compositionally biased region" description="Low complexity" evidence="2">
    <location>
        <begin position="55"/>
        <end position="83"/>
    </location>
</feature>
<evidence type="ECO:0000256" key="2">
    <source>
        <dbReference type="SAM" id="MobiDB-lite"/>
    </source>
</evidence>
<dbReference type="InterPro" id="IPR019079">
    <property type="entry name" value="Capsule_synth_CapA"/>
</dbReference>
<dbReference type="SUPFAM" id="SSF56300">
    <property type="entry name" value="Metallo-dependent phosphatases"/>
    <property type="match status" value="1"/>
</dbReference>
<feature type="domain" description="Capsule synthesis protein CapA" evidence="4">
    <location>
        <begin position="104"/>
        <end position="344"/>
    </location>
</feature>